<sequence length="696" mass="75698">MPFLLYKGFYMKKKRGSFKTKLIVYSLLLSIIPIFIVSFFINNEVRKTTQNAYTESSKKEINQVDNAISLYFDTIHENAKLLATNPSVISADKSITSYMKVKGVDSGQSVDMTPSKNSKKEKEIFDIFAQFGASHPNAAYVYMGTPDGGYIQYPEGPTTAGFDPRERPWYQTATANPGKVNMTSAYAANGSDSIIVSNVVTIEQNGQQKGVLGLDVDLNGLTSIIKQIKIGKNGYVILAEDNGTILADPKNPKLNFKPISTLKVPELKKLNKDTSIVAKLNGKDYVFTIISSKIKGWNYISVVEKSEFLASAKHITNILLLLGAIVAILAIIVSFFMSSRITRDIKKLSALSLSMSKGDLTQQVDIKSNDEIGETGSNFNLMANNLKEMITKVSDGSQQLSATSEELAASSEENLKASTQISESIQSVASGTDEQNAEMNDAVNIMREVLENVEVVTTSMENVHKSINLSAETASLGSEVVNQTVQQMAEIDQNVASSAEKINELKEKSNEISQISLMIQSISEQTNLLALNAAIEAARAGEQGKGFAVVADEVRKLAEQSSQSASQISEIITDIKEGINESMELVDKGSDSTKEGLDLVNKSGTAFENINNSVVNVTKSIAEVSGSMNKMKASIEEVFTHFEKVFKTSMGVNEHSQNVAASSEEMSASMNEVSSAAQELAKMAMELEEVISQFKL</sequence>
<dbReference type="Proteomes" id="UP000051888">
    <property type="component" value="Unassembled WGS sequence"/>
</dbReference>
<evidence type="ECO:0000256" key="5">
    <source>
        <dbReference type="ARBA" id="ARBA00022989"/>
    </source>
</evidence>
<comment type="caution">
    <text evidence="13">The sequence shown here is derived from an EMBL/GenBank/DDBJ whole genome shotgun (WGS) entry which is preliminary data.</text>
</comment>
<evidence type="ECO:0000259" key="12">
    <source>
        <dbReference type="PROSITE" id="PS50885"/>
    </source>
</evidence>
<evidence type="ECO:0000313" key="13">
    <source>
        <dbReference type="EMBL" id="KQL52805.1"/>
    </source>
</evidence>
<proteinExistence type="inferred from homology"/>
<keyword evidence="3" id="KW-0145">Chemotaxis</keyword>
<keyword evidence="6 10" id="KW-0472">Membrane</keyword>
<dbReference type="SUPFAM" id="SSF58104">
    <property type="entry name" value="Methyl-accepting chemotaxis protein (MCP) signaling domain"/>
    <property type="match status" value="1"/>
</dbReference>
<dbReference type="GO" id="GO:0007165">
    <property type="term" value="P:signal transduction"/>
    <property type="evidence" value="ECO:0007669"/>
    <property type="project" value="UniProtKB-KW"/>
</dbReference>
<dbReference type="Pfam" id="PF00015">
    <property type="entry name" value="MCPsignal"/>
    <property type="match status" value="1"/>
</dbReference>
<dbReference type="Pfam" id="PF02743">
    <property type="entry name" value="dCache_1"/>
    <property type="match status" value="1"/>
</dbReference>
<protein>
    <recommendedName>
        <fullName evidence="15">Methyl-accepting chemotaxis protein</fullName>
    </recommendedName>
</protein>
<dbReference type="PROSITE" id="PS50111">
    <property type="entry name" value="CHEMOTAXIS_TRANSDUC_2"/>
    <property type="match status" value="1"/>
</dbReference>
<evidence type="ECO:0000256" key="7">
    <source>
        <dbReference type="ARBA" id="ARBA00023224"/>
    </source>
</evidence>
<comment type="subcellular location">
    <subcellularLocation>
        <location evidence="1">Cell membrane</location>
        <topology evidence="1">Multi-pass membrane protein</topology>
    </subcellularLocation>
</comment>
<reference evidence="13 14" key="1">
    <citation type="submission" date="2015-09" db="EMBL/GenBank/DDBJ databases">
        <title>Genome sequencing project for genomic taxonomy and phylogenomics of Bacillus-like bacteria.</title>
        <authorList>
            <person name="Liu B."/>
            <person name="Wang J."/>
            <person name="Zhu Y."/>
            <person name="Liu G."/>
            <person name="Chen Q."/>
            <person name="Chen Z."/>
            <person name="Lan J."/>
            <person name="Che J."/>
            <person name="Ge C."/>
            <person name="Shi H."/>
            <person name="Pan Z."/>
            <person name="Liu X."/>
        </authorList>
    </citation>
    <scope>NUCLEOTIDE SEQUENCE [LARGE SCALE GENOMIC DNA]</scope>
    <source>
        <strain evidence="13 14">LMG 18435</strain>
    </source>
</reference>
<feature type="domain" description="Methyl-accepting transducer" evidence="11">
    <location>
        <begin position="410"/>
        <end position="646"/>
    </location>
</feature>
<keyword evidence="14" id="KW-1185">Reference proteome</keyword>
<dbReference type="Gene3D" id="1.10.8.500">
    <property type="entry name" value="HAMP domain in histidine kinase"/>
    <property type="match status" value="1"/>
</dbReference>
<evidence type="ECO:0000256" key="2">
    <source>
        <dbReference type="ARBA" id="ARBA00022475"/>
    </source>
</evidence>
<evidence type="ECO:0000256" key="6">
    <source>
        <dbReference type="ARBA" id="ARBA00023136"/>
    </source>
</evidence>
<keyword evidence="7 9" id="KW-0807">Transducer</keyword>
<dbReference type="GO" id="GO:0005886">
    <property type="term" value="C:plasma membrane"/>
    <property type="evidence" value="ECO:0007669"/>
    <property type="project" value="UniProtKB-SubCell"/>
</dbReference>
<feature type="transmembrane region" description="Helical" evidence="10">
    <location>
        <begin position="318"/>
        <end position="337"/>
    </location>
</feature>
<dbReference type="STRING" id="157838.AN964_04240"/>
<evidence type="ECO:0008006" key="15">
    <source>
        <dbReference type="Google" id="ProtNLM"/>
    </source>
</evidence>
<dbReference type="EMBL" id="LJJC01000004">
    <property type="protein sequence ID" value="KQL52805.1"/>
    <property type="molecule type" value="Genomic_DNA"/>
</dbReference>
<dbReference type="PANTHER" id="PTHR32089">
    <property type="entry name" value="METHYL-ACCEPTING CHEMOTAXIS PROTEIN MCPB"/>
    <property type="match status" value="1"/>
</dbReference>
<evidence type="ECO:0000256" key="9">
    <source>
        <dbReference type="PROSITE-ProRule" id="PRU00284"/>
    </source>
</evidence>
<evidence type="ECO:0000313" key="14">
    <source>
        <dbReference type="Proteomes" id="UP000051888"/>
    </source>
</evidence>
<dbReference type="Gene3D" id="1.10.287.950">
    <property type="entry name" value="Methyl-accepting chemotaxis protein"/>
    <property type="match status" value="1"/>
</dbReference>
<dbReference type="InterPro" id="IPR029151">
    <property type="entry name" value="Sensor-like_sf"/>
</dbReference>
<evidence type="ECO:0000256" key="1">
    <source>
        <dbReference type="ARBA" id="ARBA00004651"/>
    </source>
</evidence>
<comment type="similarity">
    <text evidence="8">Belongs to the methyl-accepting chemotaxis (MCP) protein family.</text>
</comment>
<dbReference type="AlphaFoldDB" id="A0A0Q3WW84"/>
<evidence type="ECO:0000256" key="4">
    <source>
        <dbReference type="ARBA" id="ARBA00022692"/>
    </source>
</evidence>
<feature type="transmembrane region" description="Helical" evidence="10">
    <location>
        <begin position="21"/>
        <end position="41"/>
    </location>
</feature>
<dbReference type="PROSITE" id="PS50885">
    <property type="entry name" value="HAMP"/>
    <property type="match status" value="1"/>
</dbReference>
<dbReference type="Pfam" id="PF00672">
    <property type="entry name" value="HAMP"/>
    <property type="match status" value="1"/>
</dbReference>
<dbReference type="GO" id="GO:0006935">
    <property type="term" value="P:chemotaxis"/>
    <property type="evidence" value="ECO:0007669"/>
    <property type="project" value="UniProtKB-KW"/>
</dbReference>
<evidence type="ECO:0000256" key="10">
    <source>
        <dbReference type="SAM" id="Phobius"/>
    </source>
</evidence>
<accession>A0A0Q3WW84</accession>
<keyword evidence="5 10" id="KW-1133">Transmembrane helix</keyword>
<keyword evidence="2" id="KW-1003">Cell membrane</keyword>
<keyword evidence="4 10" id="KW-0812">Transmembrane</keyword>
<name>A0A0Q3WW84_9BACI</name>
<organism evidence="13 14">
    <name type="scientific">Heyndrickxia shackletonii</name>
    <dbReference type="NCBI Taxonomy" id="157838"/>
    <lineage>
        <taxon>Bacteria</taxon>
        <taxon>Bacillati</taxon>
        <taxon>Bacillota</taxon>
        <taxon>Bacilli</taxon>
        <taxon>Bacillales</taxon>
        <taxon>Bacillaceae</taxon>
        <taxon>Heyndrickxia</taxon>
    </lineage>
</organism>
<dbReference type="CDD" id="cd12912">
    <property type="entry name" value="PDC2_MCP_like"/>
    <property type="match status" value="1"/>
</dbReference>
<dbReference type="InterPro" id="IPR004089">
    <property type="entry name" value="MCPsignal_dom"/>
</dbReference>
<feature type="domain" description="HAMP" evidence="12">
    <location>
        <begin position="339"/>
        <end position="391"/>
    </location>
</feature>
<dbReference type="CDD" id="cd11386">
    <property type="entry name" value="MCP_signal"/>
    <property type="match status" value="1"/>
</dbReference>
<gene>
    <name evidence="13" type="ORF">AN964_04240</name>
</gene>
<dbReference type="SMART" id="SM00304">
    <property type="entry name" value="HAMP"/>
    <property type="match status" value="1"/>
</dbReference>
<evidence type="ECO:0000256" key="8">
    <source>
        <dbReference type="ARBA" id="ARBA00029447"/>
    </source>
</evidence>
<dbReference type="PATRIC" id="fig|157838.3.peg.944"/>
<evidence type="ECO:0000259" key="11">
    <source>
        <dbReference type="PROSITE" id="PS50111"/>
    </source>
</evidence>
<dbReference type="InterPro" id="IPR003660">
    <property type="entry name" value="HAMP_dom"/>
</dbReference>
<dbReference type="CDD" id="cd06225">
    <property type="entry name" value="HAMP"/>
    <property type="match status" value="1"/>
</dbReference>
<dbReference type="Gene3D" id="3.30.450.20">
    <property type="entry name" value="PAS domain"/>
    <property type="match status" value="2"/>
</dbReference>
<dbReference type="SUPFAM" id="SSF103190">
    <property type="entry name" value="Sensory domain-like"/>
    <property type="match status" value="1"/>
</dbReference>
<dbReference type="SMART" id="SM00283">
    <property type="entry name" value="MA"/>
    <property type="match status" value="1"/>
</dbReference>
<dbReference type="InterPro" id="IPR033479">
    <property type="entry name" value="dCache_1"/>
</dbReference>
<dbReference type="PANTHER" id="PTHR32089:SF112">
    <property type="entry name" value="LYSOZYME-LIKE PROTEIN-RELATED"/>
    <property type="match status" value="1"/>
</dbReference>
<evidence type="ECO:0000256" key="3">
    <source>
        <dbReference type="ARBA" id="ARBA00022500"/>
    </source>
</evidence>